<dbReference type="SUPFAM" id="SSF144232">
    <property type="entry name" value="HIT/MYND zinc finger-like"/>
    <property type="match status" value="1"/>
</dbReference>
<evidence type="ECO:0000256" key="1">
    <source>
        <dbReference type="ARBA" id="ARBA00022723"/>
    </source>
</evidence>
<keyword evidence="8" id="KW-1185">Reference proteome</keyword>
<dbReference type="Proteomes" id="UP001628179">
    <property type="component" value="Unassembled WGS sequence"/>
</dbReference>
<dbReference type="RefSeq" id="XP_070916845.1">
    <property type="nucleotide sequence ID" value="XM_071060744.1"/>
</dbReference>
<accession>A0ABQ0GBH3</accession>
<evidence type="ECO:0000259" key="6">
    <source>
        <dbReference type="PROSITE" id="PS50865"/>
    </source>
</evidence>
<name>A0ABQ0GBH3_9PEZI</name>
<proteinExistence type="predicted"/>
<dbReference type="EMBL" id="BAAFSV010000002">
    <property type="protein sequence ID" value="GAB1315114.1"/>
    <property type="molecule type" value="Genomic_DNA"/>
</dbReference>
<keyword evidence="1" id="KW-0479">Metal-binding</keyword>
<dbReference type="Pfam" id="PF01753">
    <property type="entry name" value="zf-MYND"/>
    <property type="match status" value="1"/>
</dbReference>
<dbReference type="InterPro" id="IPR002893">
    <property type="entry name" value="Znf_MYND"/>
</dbReference>
<evidence type="ECO:0000256" key="4">
    <source>
        <dbReference type="PROSITE-ProRule" id="PRU00134"/>
    </source>
</evidence>
<evidence type="ECO:0000313" key="8">
    <source>
        <dbReference type="Proteomes" id="UP001628179"/>
    </source>
</evidence>
<dbReference type="Gene3D" id="6.10.140.2220">
    <property type="match status" value="1"/>
</dbReference>
<organism evidence="7 8">
    <name type="scientific">Madurella fahalii</name>
    <dbReference type="NCBI Taxonomy" id="1157608"/>
    <lineage>
        <taxon>Eukaryota</taxon>
        <taxon>Fungi</taxon>
        <taxon>Dikarya</taxon>
        <taxon>Ascomycota</taxon>
        <taxon>Pezizomycotina</taxon>
        <taxon>Sordariomycetes</taxon>
        <taxon>Sordariomycetidae</taxon>
        <taxon>Sordariales</taxon>
        <taxon>Sordariales incertae sedis</taxon>
        <taxon>Madurella</taxon>
    </lineage>
</organism>
<protein>
    <recommendedName>
        <fullName evidence="6">MYND-type domain-containing protein</fullName>
    </recommendedName>
</protein>
<reference evidence="7 8" key="1">
    <citation type="submission" date="2024-09" db="EMBL/GenBank/DDBJ databases">
        <title>Itraconazole resistance in Madurella fahalii resulting from another homologue of gene encoding cytochrome P450 14-alpha sterol demethylase (CYP51).</title>
        <authorList>
            <person name="Yoshioka I."/>
            <person name="Fahal A.H."/>
            <person name="Kaneko S."/>
            <person name="Yaguchi T."/>
        </authorList>
    </citation>
    <scope>NUCLEOTIDE SEQUENCE [LARGE SCALE GENOMIC DNA]</scope>
    <source>
        <strain evidence="7 8">IFM 68171</strain>
    </source>
</reference>
<evidence type="ECO:0000256" key="3">
    <source>
        <dbReference type="ARBA" id="ARBA00022833"/>
    </source>
</evidence>
<sequence length="222" mass="24198">MPIPDFTSPVLFPSFSALPLTTTTTTNPQDDSQPATDPVPDPVPDPERDWYLLAQISQNMTLTKPTLICADASSQTFALVFDTPHDTLDLAAMGLKRGCTAVVRCARRTPPDEEGKKQGFVRIEKGREAAVRVVPGPLERVVAVGRRLRGEQAGEEQAEEEKEDRGCESCGKREGRDGGALMRCTGCGEARYCGKECQVKGWNEGGHKADCKIIKGIRAIWP</sequence>
<feature type="region of interest" description="Disordered" evidence="5">
    <location>
        <begin position="19"/>
        <end position="47"/>
    </location>
</feature>
<comment type="caution">
    <text evidence="7">The sequence shown here is derived from an EMBL/GenBank/DDBJ whole genome shotgun (WGS) entry which is preliminary data.</text>
</comment>
<evidence type="ECO:0000313" key="7">
    <source>
        <dbReference type="EMBL" id="GAB1315114.1"/>
    </source>
</evidence>
<dbReference type="PROSITE" id="PS01360">
    <property type="entry name" value="ZF_MYND_1"/>
    <property type="match status" value="1"/>
</dbReference>
<dbReference type="GeneID" id="98176067"/>
<evidence type="ECO:0000256" key="5">
    <source>
        <dbReference type="SAM" id="MobiDB-lite"/>
    </source>
</evidence>
<dbReference type="PROSITE" id="PS50865">
    <property type="entry name" value="ZF_MYND_2"/>
    <property type="match status" value="1"/>
</dbReference>
<feature type="domain" description="MYND-type" evidence="6">
    <location>
        <begin position="167"/>
        <end position="211"/>
    </location>
</feature>
<gene>
    <name evidence="7" type="ORF">MFIFM68171_05324</name>
</gene>
<keyword evidence="3" id="KW-0862">Zinc</keyword>
<evidence type="ECO:0000256" key="2">
    <source>
        <dbReference type="ARBA" id="ARBA00022771"/>
    </source>
</evidence>
<keyword evidence="2 4" id="KW-0863">Zinc-finger</keyword>